<evidence type="ECO:0000256" key="1">
    <source>
        <dbReference type="ARBA" id="ARBA00010062"/>
    </source>
</evidence>
<dbReference type="PANTHER" id="PTHR30483">
    <property type="entry name" value="LEUCINE-SPECIFIC-BINDING PROTEIN"/>
    <property type="match status" value="1"/>
</dbReference>
<dbReference type="EMBL" id="LJQM01000191">
    <property type="protein sequence ID" value="KPX42564.1"/>
    <property type="molecule type" value="Genomic_DNA"/>
</dbReference>
<reference evidence="4 5" key="1">
    <citation type="submission" date="2015-09" db="EMBL/GenBank/DDBJ databases">
        <title>Genome announcement of multiple Pseudomonas syringae strains.</title>
        <authorList>
            <person name="Thakur S."/>
            <person name="Wang P.W."/>
            <person name="Gong Y."/>
            <person name="Weir B.S."/>
            <person name="Guttman D.S."/>
        </authorList>
    </citation>
    <scope>NUCLEOTIDE SEQUENCE [LARGE SCALE GENOMIC DNA]</scope>
    <source>
        <strain evidence="4 5">ICMP4531</strain>
    </source>
</reference>
<protein>
    <submittedName>
        <fullName evidence="4">Receptor family ligand binding protein</fullName>
    </submittedName>
</protein>
<dbReference type="PANTHER" id="PTHR30483:SF6">
    <property type="entry name" value="PERIPLASMIC BINDING PROTEIN OF ABC TRANSPORTER FOR NATURAL AMINO ACIDS"/>
    <property type="match status" value="1"/>
</dbReference>
<dbReference type="Gene3D" id="3.40.50.2300">
    <property type="match status" value="1"/>
</dbReference>
<dbReference type="Pfam" id="PF13458">
    <property type="entry name" value="Peripla_BP_6"/>
    <property type="match status" value="1"/>
</dbReference>
<sequence>MWHARQRPLAGASGAARCAACRGCLQTDCPVVWFYSQHAGAGCAAGFRQLQRRRSSAAGVLRRAQPGLSGRRHVGTGFQVCAWCCRYRFRAIAQSSDRKGPAEPRLVGIVATSADARCQSGGDTAMMPLASLVPGLRVGVSALFDPHDTPHARTFMRALAVARNCVPGLARVQWHFLDDGANAVRGAEVARQMIDWKADLVIGHFSSDAAVSAAALYRQAGIVLLTPAATIDCLTLEHHNVFRFCPADRQLAVDLVNWLASRQWCRVHVQTDDSAHGQALCVAICEALVRAGLQRVEEPEHADVEVFAGRLAPSREHLHARRLAGSNRPMVLTDDAASPYLGCAEDQRGKTFVIGFGIPDNPENGCHASALHQTLFAAEPYTYFRESLLMLYALAELANGGLRAGQLLDALQHTTFNTPLGAVSFDRGELRGAMTCVWTPGTTGLTRVTR</sequence>
<keyword evidence="4" id="KW-0675">Receptor</keyword>
<evidence type="ECO:0000313" key="5">
    <source>
        <dbReference type="Proteomes" id="UP000050557"/>
    </source>
</evidence>
<dbReference type="InterPro" id="IPR028082">
    <property type="entry name" value="Peripla_BP_I"/>
</dbReference>
<dbReference type="InterPro" id="IPR051010">
    <property type="entry name" value="BCAA_transport"/>
</dbReference>
<evidence type="ECO:0000313" key="4">
    <source>
        <dbReference type="EMBL" id="KPX42564.1"/>
    </source>
</evidence>
<gene>
    <name evidence="4" type="ORF">ALO68_05168</name>
</gene>
<comment type="similarity">
    <text evidence="1">Belongs to the leucine-binding protein family.</text>
</comment>
<name>A0A0P9RHQ0_9PSED</name>
<evidence type="ECO:0000259" key="3">
    <source>
        <dbReference type="Pfam" id="PF13458"/>
    </source>
</evidence>
<dbReference type="PATRIC" id="fig|251654.3.peg.3034"/>
<dbReference type="InterPro" id="IPR028081">
    <property type="entry name" value="Leu-bd"/>
</dbReference>
<dbReference type="SUPFAM" id="SSF53822">
    <property type="entry name" value="Periplasmic binding protein-like I"/>
    <property type="match status" value="1"/>
</dbReference>
<dbReference type="Proteomes" id="UP000050557">
    <property type="component" value="Unassembled WGS sequence"/>
</dbReference>
<organism evidence="4 5">
    <name type="scientific">Pseudomonas syringae pv. helianthi</name>
    <dbReference type="NCBI Taxonomy" id="251654"/>
    <lineage>
        <taxon>Bacteria</taxon>
        <taxon>Pseudomonadati</taxon>
        <taxon>Pseudomonadota</taxon>
        <taxon>Gammaproteobacteria</taxon>
        <taxon>Pseudomonadales</taxon>
        <taxon>Pseudomonadaceae</taxon>
        <taxon>Pseudomonas</taxon>
    </lineage>
</organism>
<comment type="caution">
    <text evidence="4">The sequence shown here is derived from an EMBL/GenBank/DDBJ whole genome shotgun (WGS) entry which is preliminary data.</text>
</comment>
<dbReference type="AlphaFoldDB" id="A0A0P9RHQ0"/>
<dbReference type="CDD" id="cd06268">
    <property type="entry name" value="PBP1_ABC_transporter_LIVBP-like"/>
    <property type="match status" value="1"/>
</dbReference>
<keyword evidence="2" id="KW-0732">Signal</keyword>
<accession>A0A0P9RHQ0</accession>
<proteinExistence type="inferred from homology"/>
<evidence type="ECO:0000256" key="2">
    <source>
        <dbReference type="ARBA" id="ARBA00022729"/>
    </source>
</evidence>
<feature type="domain" description="Leucine-binding protein" evidence="3">
    <location>
        <begin position="171"/>
        <end position="301"/>
    </location>
</feature>